<dbReference type="GO" id="GO:0009231">
    <property type="term" value="P:riboflavin biosynthetic process"/>
    <property type="evidence" value="ECO:0007669"/>
    <property type="project" value="InterPro"/>
</dbReference>
<dbReference type="EMBL" id="FOIB01000004">
    <property type="protein sequence ID" value="SET95869.1"/>
    <property type="molecule type" value="Genomic_DNA"/>
</dbReference>
<evidence type="ECO:0000313" key="2">
    <source>
        <dbReference type="EMBL" id="GEN07311.1"/>
    </source>
</evidence>
<dbReference type="Gene3D" id="3.40.430.10">
    <property type="entry name" value="Dihydrofolate Reductase, subunit A"/>
    <property type="match status" value="1"/>
</dbReference>
<evidence type="ECO:0000313" key="3">
    <source>
        <dbReference type="EMBL" id="SET95869.1"/>
    </source>
</evidence>
<dbReference type="InterPro" id="IPR002734">
    <property type="entry name" value="RibDG_C"/>
</dbReference>
<protein>
    <submittedName>
        <fullName evidence="2">Dihydrofolate reductase</fullName>
    </submittedName>
</protein>
<keyword evidence="4" id="KW-1185">Reference proteome</keyword>
<dbReference type="RefSeq" id="WP_074953137.1">
    <property type="nucleotide sequence ID" value="NZ_BJXR01000023.1"/>
</dbReference>
<gene>
    <name evidence="2" type="ORF">MFU01_23480</name>
    <name evidence="3" type="ORF">SAMN05443572_10467</name>
</gene>
<organism evidence="2 5">
    <name type="scientific">Myxococcus fulvus</name>
    <dbReference type="NCBI Taxonomy" id="33"/>
    <lineage>
        <taxon>Bacteria</taxon>
        <taxon>Pseudomonadati</taxon>
        <taxon>Myxococcota</taxon>
        <taxon>Myxococcia</taxon>
        <taxon>Myxococcales</taxon>
        <taxon>Cystobacterineae</taxon>
        <taxon>Myxococcaceae</taxon>
        <taxon>Myxococcus</taxon>
    </lineage>
</organism>
<comment type="caution">
    <text evidence="2">The sequence shown here is derived from an EMBL/GenBank/DDBJ whole genome shotgun (WGS) entry which is preliminary data.</text>
</comment>
<accession>A0A511SZI9</accession>
<proteinExistence type="predicted"/>
<reference evidence="2 5" key="2">
    <citation type="submission" date="2019-07" db="EMBL/GenBank/DDBJ databases">
        <title>Whole genome shotgun sequence of Myxococcus fulvus NBRC 100333.</title>
        <authorList>
            <person name="Hosoyama A."/>
            <person name="Uohara A."/>
            <person name="Ohji S."/>
            <person name="Ichikawa N."/>
        </authorList>
    </citation>
    <scope>NUCLEOTIDE SEQUENCE [LARGE SCALE GENOMIC DNA]</scope>
    <source>
        <strain evidence="2 5">NBRC 100333</strain>
    </source>
</reference>
<dbReference type="InterPro" id="IPR050765">
    <property type="entry name" value="Riboflavin_Biosynth_HTPR"/>
</dbReference>
<dbReference type="Proteomes" id="UP000321514">
    <property type="component" value="Unassembled WGS sequence"/>
</dbReference>
<dbReference type="STRING" id="1334629.MFUL124B02_36810"/>
<evidence type="ECO:0000313" key="4">
    <source>
        <dbReference type="Proteomes" id="UP000183760"/>
    </source>
</evidence>
<dbReference type="Proteomes" id="UP000183760">
    <property type="component" value="Unassembled WGS sequence"/>
</dbReference>
<dbReference type="PANTHER" id="PTHR38011">
    <property type="entry name" value="DIHYDROFOLATE REDUCTASE FAMILY PROTEIN (AFU_ORTHOLOGUE AFUA_8G06820)"/>
    <property type="match status" value="1"/>
</dbReference>
<dbReference type="EMBL" id="BJXR01000023">
    <property type="protein sequence ID" value="GEN07311.1"/>
    <property type="molecule type" value="Genomic_DNA"/>
</dbReference>
<dbReference type="OrthoDB" id="2313602at2"/>
<dbReference type="Pfam" id="PF01872">
    <property type="entry name" value="RibD_C"/>
    <property type="match status" value="1"/>
</dbReference>
<sequence length="179" mass="19899">MQSQTRKLSYHVATTVDGYIAREDDSFDCFVFEGDHATEYMATLRNDYDTVLMGRRTYAVGLKFDVTDPYPYLETFVVSRSLKETPNPRVKLISDDVVGAVRALKAKEGKGIYLSGGGALAAQLFAAGLVDEVLIKLNPRLLGSGIPLVSRLDQQLNLELRSTKVYSNGVVLLRYDVQR</sequence>
<dbReference type="AlphaFoldDB" id="A0A511SZI9"/>
<dbReference type="PANTHER" id="PTHR38011:SF11">
    <property type="entry name" value="2,5-DIAMINO-6-RIBOSYLAMINO-4(3H)-PYRIMIDINONE 5'-PHOSPHATE REDUCTASE"/>
    <property type="match status" value="1"/>
</dbReference>
<name>A0A511SZI9_MYXFU</name>
<dbReference type="InterPro" id="IPR024072">
    <property type="entry name" value="DHFR-like_dom_sf"/>
</dbReference>
<feature type="domain" description="Bacterial bifunctional deaminase-reductase C-terminal" evidence="1">
    <location>
        <begin position="7"/>
        <end position="172"/>
    </location>
</feature>
<dbReference type="SUPFAM" id="SSF53597">
    <property type="entry name" value="Dihydrofolate reductase-like"/>
    <property type="match status" value="1"/>
</dbReference>
<evidence type="ECO:0000313" key="5">
    <source>
        <dbReference type="Proteomes" id="UP000321514"/>
    </source>
</evidence>
<dbReference type="GO" id="GO:0008703">
    <property type="term" value="F:5-amino-6-(5-phosphoribosylamino)uracil reductase activity"/>
    <property type="evidence" value="ECO:0007669"/>
    <property type="project" value="InterPro"/>
</dbReference>
<evidence type="ECO:0000259" key="1">
    <source>
        <dbReference type="Pfam" id="PF01872"/>
    </source>
</evidence>
<reference evidence="3 4" key="1">
    <citation type="submission" date="2016-10" db="EMBL/GenBank/DDBJ databases">
        <authorList>
            <person name="Varghese N."/>
            <person name="Submissions S."/>
        </authorList>
    </citation>
    <scope>NUCLEOTIDE SEQUENCE [LARGE SCALE GENOMIC DNA]</scope>
    <source>
        <strain evidence="3 4">DSM 16525</strain>
    </source>
</reference>